<evidence type="ECO:0000259" key="1">
    <source>
        <dbReference type="Pfam" id="PF00534"/>
    </source>
</evidence>
<dbReference type="Gene3D" id="3.40.50.2000">
    <property type="entry name" value="Glycogen Phosphorylase B"/>
    <property type="match status" value="2"/>
</dbReference>
<comment type="caution">
    <text evidence="2">The sequence shown here is derived from an EMBL/GenBank/DDBJ whole genome shotgun (WGS) entry which is preliminary data.</text>
</comment>
<evidence type="ECO:0000313" key="2">
    <source>
        <dbReference type="EMBL" id="MEP0945676.1"/>
    </source>
</evidence>
<reference evidence="2 3" key="1">
    <citation type="submission" date="2022-04" db="EMBL/GenBank/DDBJ databases">
        <title>Positive selection, recombination, and allopatry shape intraspecific diversity of widespread and dominant cyanobacteria.</title>
        <authorList>
            <person name="Wei J."/>
            <person name="Shu W."/>
            <person name="Hu C."/>
        </authorList>
    </citation>
    <scope>NUCLEOTIDE SEQUENCE [LARGE SCALE GENOMIC DNA]</scope>
    <source>
        <strain evidence="2 3">DQ-A4</strain>
    </source>
</reference>
<dbReference type="PANTHER" id="PTHR45947">
    <property type="entry name" value="SULFOQUINOVOSYL TRANSFERASE SQD2"/>
    <property type="match status" value="1"/>
</dbReference>
<accession>A0ABV0JZK1</accession>
<gene>
    <name evidence="2" type="ORF">NC992_02215</name>
</gene>
<name>A0ABV0JZK1_9CYAN</name>
<organism evidence="2 3">
    <name type="scientific">Leptolyngbya subtilissima DQ-A4</name>
    <dbReference type="NCBI Taxonomy" id="2933933"/>
    <lineage>
        <taxon>Bacteria</taxon>
        <taxon>Bacillati</taxon>
        <taxon>Cyanobacteriota</taxon>
        <taxon>Cyanophyceae</taxon>
        <taxon>Leptolyngbyales</taxon>
        <taxon>Leptolyngbyaceae</taxon>
        <taxon>Leptolyngbya group</taxon>
        <taxon>Leptolyngbya</taxon>
    </lineage>
</organism>
<sequence>MNISSTDCRYPFIQDKLDSQQPLRILYINDLGFQYGAGIAALRQIQSFLLMGHAVKAISCTQGETEKTIPLETQNSSGRWFGLTELPHLNGYFGLRSNYIIEQLILEVSRWSPDVIIVGNLHSAMWPLDLLKTLQSLKCLVIAYMHDCYLISGRCAYTGNCTLYQTGCNETCPTWQEYPILEPKKIFDQWQLRREIFCGANAIPLATNSRWTADMANKAFHGEAQVDCLYYGVDEQLFQPINQTLARKILGIPQNKFVILGGSVNVTEYRKGGHIFKEVVQRLKGRAHFVVFGMASTQVPGVCGTGLIRDYRRMPLIYSAVDLFVGTSLEEAFGQTFCEASACAVPIVAFKRDGIPEIARHDLNARLANEATAEALIDEIEFFMGTSNACRTYGEAGRKLVEKEFSLKCQGDRWMNYLRKLSMQPAGNCEETSSRLDTQSPSPLG</sequence>
<keyword evidence="2" id="KW-0328">Glycosyltransferase</keyword>
<dbReference type="Pfam" id="PF00534">
    <property type="entry name" value="Glycos_transf_1"/>
    <property type="match status" value="1"/>
</dbReference>
<dbReference type="InterPro" id="IPR050194">
    <property type="entry name" value="Glycosyltransferase_grp1"/>
</dbReference>
<dbReference type="SUPFAM" id="SSF53756">
    <property type="entry name" value="UDP-Glycosyltransferase/glycogen phosphorylase"/>
    <property type="match status" value="1"/>
</dbReference>
<dbReference type="InterPro" id="IPR001296">
    <property type="entry name" value="Glyco_trans_1"/>
</dbReference>
<keyword evidence="3" id="KW-1185">Reference proteome</keyword>
<evidence type="ECO:0000313" key="3">
    <source>
        <dbReference type="Proteomes" id="UP001482513"/>
    </source>
</evidence>
<dbReference type="GO" id="GO:0016757">
    <property type="term" value="F:glycosyltransferase activity"/>
    <property type="evidence" value="ECO:0007669"/>
    <property type="project" value="UniProtKB-KW"/>
</dbReference>
<dbReference type="EMBL" id="JAMPKX010000001">
    <property type="protein sequence ID" value="MEP0945676.1"/>
    <property type="molecule type" value="Genomic_DNA"/>
</dbReference>
<feature type="domain" description="Glycosyl transferase family 1" evidence="1">
    <location>
        <begin position="246"/>
        <end position="399"/>
    </location>
</feature>
<dbReference type="Proteomes" id="UP001482513">
    <property type="component" value="Unassembled WGS sequence"/>
</dbReference>
<dbReference type="EC" id="2.4.-.-" evidence="2"/>
<keyword evidence="2" id="KW-0808">Transferase</keyword>
<dbReference type="RefSeq" id="WP_190698801.1">
    <property type="nucleotide sequence ID" value="NZ_JAMPKX010000001.1"/>
</dbReference>
<protein>
    <submittedName>
        <fullName evidence="2">Glycosyltransferase</fullName>
        <ecNumber evidence="2">2.4.-.-</ecNumber>
    </submittedName>
</protein>
<proteinExistence type="predicted"/>
<dbReference type="PANTHER" id="PTHR45947:SF3">
    <property type="entry name" value="SULFOQUINOVOSYL TRANSFERASE SQD2"/>
    <property type="match status" value="1"/>
</dbReference>